<dbReference type="EMBL" id="JAUEDM010000002">
    <property type="protein sequence ID" value="KAK3325741.1"/>
    <property type="molecule type" value="Genomic_DNA"/>
</dbReference>
<dbReference type="AlphaFoldDB" id="A0AAE0MAS5"/>
<evidence type="ECO:0000313" key="3">
    <source>
        <dbReference type="Proteomes" id="UP001283341"/>
    </source>
</evidence>
<reference evidence="2" key="2">
    <citation type="submission" date="2023-06" db="EMBL/GenBank/DDBJ databases">
        <authorList>
            <consortium name="Lawrence Berkeley National Laboratory"/>
            <person name="Haridas S."/>
            <person name="Hensen N."/>
            <person name="Bonometti L."/>
            <person name="Westerberg I."/>
            <person name="Brannstrom I.O."/>
            <person name="Guillou S."/>
            <person name="Cros-Aarteil S."/>
            <person name="Calhoun S."/>
            <person name="Kuo A."/>
            <person name="Mondo S."/>
            <person name="Pangilinan J."/>
            <person name="Riley R."/>
            <person name="Labutti K."/>
            <person name="Andreopoulos B."/>
            <person name="Lipzen A."/>
            <person name="Chen C."/>
            <person name="Yanf M."/>
            <person name="Daum C."/>
            <person name="Ng V."/>
            <person name="Clum A."/>
            <person name="Steindorff A."/>
            <person name="Ohm R."/>
            <person name="Martin F."/>
            <person name="Silar P."/>
            <person name="Natvig D."/>
            <person name="Lalanne C."/>
            <person name="Gautier V."/>
            <person name="Ament-Velasquez S.L."/>
            <person name="Kruys A."/>
            <person name="Hutchinson M.I."/>
            <person name="Powell A.J."/>
            <person name="Barry K."/>
            <person name="Miller A.N."/>
            <person name="Grigoriev I.V."/>
            <person name="Debuchy R."/>
            <person name="Gladieux P."/>
            <person name="Thoren M.H."/>
            <person name="Johannesson H."/>
        </authorList>
    </citation>
    <scope>NUCLEOTIDE SEQUENCE</scope>
    <source>
        <strain evidence="2">CBS 118394</strain>
    </source>
</reference>
<dbReference type="GO" id="GO:0005634">
    <property type="term" value="C:nucleus"/>
    <property type="evidence" value="ECO:0007669"/>
    <property type="project" value="TreeGrafter"/>
</dbReference>
<feature type="compositionally biased region" description="Basic and acidic residues" evidence="1">
    <location>
        <begin position="427"/>
        <end position="451"/>
    </location>
</feature>
<dbReference type="GO" id="GO:0003729">
    <property type="term" value="F:mRNA binding"/>
    <property type="evidence" value="ECO:0007669"/>
    <property type="project" value="InterPro"/>
</dbReference>
<dbReference type="PANTHER" id="PTHR16291:SF0">
    <property type="entry name" value="NUCLEAR CAP-BINDING PROTEIN SUBUNIT 3"/>
    <property type="match status" value="1"/>
</dbReference>
<feature type="region of interest" description="Disordered" evidence="1">
    <location>
        <begin position="391"/>
        <end position="451"/>
    </location>
</feature>
<evidence type="ECO:0000256" key="1">
    <source>
        <dbReference type="SAM" id="MobiDB-lite"/>
    </source>
</evidence>
<dbReference type="InterPro" id="IPR019416">
    <property type="entry name" value="NCBP3"/>
</dbReference>
<comment type="caution">
    <text evidence="2">The sequence shown here is derived from an EMBL/GenBank/DDBJ whole genome shotgun (WGS) entry which is preliminary data.</text>
</comment>
<accession>A0AAE0MAS5</accession>
<proteinExistence type="predicted"/>
<gene>
    <name evidence="2" type="ORF">B0H66DRAFT_529761</name>
</gene>
<reference evidence="2" key="1">
    <citation type="journal article" date="2023" name="Mol. Phylogenet. Evol.">
        <title>Genome-scale phylogeny and comparative genomics of the fungal order Sordariales.</title>
        <authorList>
            <person name="Hensen N."/>
            <person name="Bonometti L."/>
            <person name="Westerberg I."/>
            <person name="Brannstrom I.O."/>
            <person name="Guillou S."/>
            <person name="Cros-Aarteil S."/>
            <person name="Calhoun S."/>
            <person name="Haridas S."/>
            <person name="Kuo A."/>
            <person name="Mondo S."/>
            <person name="Pangilinan J."/>
            <person name="Riley R."/>
            <person name="LaButti K."/>
            <person name="Andreopoulos B."/>
            <person name="Lipzen A."/>
            <person name="Chen C."/>
            <person name="Yan M."/>
            <person name="Daum C."/>
            <person name="Ng V."/>
            <person name="Clum A."/>
            <person name="Steindorff A."/>
            <person name="Ohm R.A."/>
            <person name="Martin F."/>
            <person name="Silar P."/>
            <person name="Natvig D.O."/>
            <person name="Lalanne C."/>
            <person name="Gautier V."/>
            <person name="Ament-Velasquez S.L."/>
            <person name="Kruys A."/>
            <person name="Hutchinson M.I."/>
            <person name="Powell A.J."/>
            <person name="Barry K."/>
            <person name="Miller A.N."/>
            <person name="Grigoriev I.V."/>
            <person name="Debuchy R."/>
            <person name="Gladieux P."/>
            <person name="Hiltunen Thoren M."/>
            <person name="Johannesson H."/>
        </authorList>
    </citation>
    <scope>NUCLEOTIDE SEQUENCE</scope>
    <source>
        <strain evidence="2">CBS 118394</strain>
    </source>
</reference>
<feature type="compositionally biased region" description="Basic and acidic residues" evidence="1">
    <location>
        <begin position="175"/>
        <end position="194"/>
    </location>
</feature>
<feature type="compositionally biased region" description="Basic and acidic residues" evidence="1">
    <location>
        <begin position="249"/>
        <end position="271"/>
    </location>
</feature>
<dbReference type="Proteomes" id="UP001283341">
    <property type="component" value="Unassembled WGS sequence"/>
</dbReference>
<sequence>MDLDIEMDVDDVQNVPVIPEAYTHDIITGEEQEPGEIDEPVNEGDQVSQAAKTVVASKVHLRGLDTFNPDDLKAYLAEHYGGGRFDRIEWIDDSSANLVFKSEATAQEALVALAEVQIADASQMPPLVDVQAKGFSKKPNSVLQVRFAVESDKKVTGAAARSRFYLLHPEYDPEERRRRGDFNRKYRDRDDGYRRDRRNGRRNDRHDEEEPETFDVNLYDDNPEALAKRVQAPRPRSRRDSVSSSNSTESDRIRSYTRRNREKELFPDRRSASGLQSRNRSASPVRDRDGDARMDVDEEARGGVALHSRERVRSSKDRLSKENSARELFPSKVAAASNHAKELFPTKVSSPSEGKAQMDQVDDGAILVSAKLAERITPRATATSSTSTFNIRGLANKRGPDQGLAIKGTGPTVKELFPDRFGSPGNSHKELFSEKLDGRGRRRQKAEDLFY</sequence>
<dbReference type="Pfam" id="PF10309">
    <property type="entry name" value="NCBP3"/>
    <property type="match status" value="1"/>
</dbReference>
<dbReference type="PANTHER" id="PTHR16291">
    <property type="entry name" value="NUCLEAR CAP-BINDING PROTEIN SUBUNIT 3"/>
    <property type="match status" value="1"/>
</dbReference>
<name>A0AAE0MAS5_9PEZI</name>
<protein>
    <submittedName>
        <fullName evidence="2">Uncharacterized protein</fullName>
    </submittedName>
</protein>
<feature type="compositionally biased region" description="Basic and acidic residues" evidence="1">
    <location>
        <begin position="285"/>
        <end position="325"/>
    </location>
</feature>
<dbReference type="GO" id="GO:0000340">
    <property type="term" value="F:RNA 7-methylguanosine cap binding"/>
    <property type="evidence" value="ECO:0007669"/>
    <property type="project" value="InterPro"/>
</dbReference>
<feature type="compositionally biased region" description="Polar residues" evidence="1">
    <location>
        <begin position="273"/>
        <end position="282"/>
    </location>
</feature>
<evidence type="ECO:0000313" key="2">
    <source>
        <dbReference type="EMBL" id="KAK3325741.1"/>
    </source>
</evidence>
<feature type="region of interest" description="Disordered" evidence="1">
    <location>
        <begin position="175"/>
        <end position="334"/>
    </location>
</feature>
<keyword evidence="3" id="KW-1185">Reference proteome</keyword>
<organism evidence="2 3">
    <name type="scientific">Apodospora peruviana</name>
    <dbReference type="NCBI Taxonomy" id="516989"/>
    <lineage>
        <taxon>Eukaryota</taxon>
        <taxon>Fungi</taxon>
        <taxon>Dikarya</taxon>
        <taxon>Ascomycota</taxon>
        <taxon>Pezizomycotina</taxon>
        <taxon>Sordariomycetes</taxon>
        <taxon>Sordariomycetidae</taxon>
        <taxon>Sordariales</taxon>
        <taxon>Lasiosphaeriaceae</taxon>
        <taxon>Apodospora</taxon>
    </lineage>
</organism>